<evidence type="ECO:0000259" key="2">
    <source>
        <dbReference type="SMART" id="SM00418"/>
    </source>
</evidence>
<reference evidence="3 4" key="1">
    <citation type="submission" date="2018-07" db="EMBL/GenBank/DDBJ databases">
        <title>Lottiidibacillus patelloidae gen. nov., sp. nov., isolated from the intestinal tract of a marine limpet and the reclassification of B. taeanensis BH030017T, B. algicola KMM 3737T and B. hwajinpoensis SW-72T as genus Lottiidibacillus.</title>
        <authorList>
            <person name="Liu R."/>
            <person name="Huang Z."/>
        </authorList>
    </citation>
    <scope>NUCLEOTIDE SEQUENCE [LARGE SCALE GENOMIC DNA]</scope>
    <source>
        <strain evidence="3 4">BH030017</strain>
    </source>
</reference>
<keyword evidence="1" id="KW-0238">DNA-binding</keyword>
<feature type="domain" description="HTH arsR-type" evidence="2">
    <location>
        <begin position="2"/>
        <end position="86"/>
    </location>
</feature>
<dbReference type="GO" id="GO:0003700">
    <property type="term" value="F:DNA-binding transcription factor activity"/>
    <property type="evidence" value="ECO:0007669"/>
    <property type="project" value="InterPro"/>
</dbReference>
<dbReference type="EMBL" id="QOCW01000031">
    <property type="protein sequence ID" value="RBW67675.1"/>
    <property type="molecule type" value="Genomic_DNA"/>
</dbReference>
<name>A0A366XRC5_9BACI</name>
<evidence type="ECO:0000256" key="1">
    <source>
        <dbReference type="ARBA" id="ARBA00023125"/>
    </source>
</evidence>
<dbReference type="NCBIfam" id="NF005061">
    <property type="entry name" value="PRK06474.1"/>
    <property type="match status" value="1"/>
</dbReference>
<dbReference type="Proteomes" id="UP000253314">
    <property type="component" value="Unassembled WGS sequence"/>
</dbReference>
<proteinExistence type="predicted"/>
<dbReference type="GO" id="GO:0003677">
    <property type="term" value="F:DNA binding"/>
    <property type="evidence" value="ECO:0007669"/>
    <property type="project" value="UniProtKB-KW"/>
</dbReference>
<dbReference type="InterPro" id="IPR036388">
    <property type="entry name" value="WH-like_DNA-bd_sf"/>
</dbReference>
<dbReference type="SMART" id="SM00418">
    <property type="entry name" value="HTH_ARSR"/>
    <property type="match status" value="1"/>
</dbReference>
<dbReference type="Gene3D" id="1.10.10.10">
    <property type="entry name" value="Winged helix-like DNA-binding domain superfamily/Winged helix DNA-binding domain"/>
    <property type="match status" value="1"/>
</dbReference>
<dbReference type="CDD" id="cd00090">
    <property type="entry name" value="HTH_ARSR"/>
    <property type="match status" value="1"/>
</dbReference>
<dbReference type="InterPro" id="IPR011991">
    <property type="entry name" value="ArsR-like_HTH"/>
</dbReference>
<dbReference type="OrthoDB" id="5949858at2"/>
<dbReference type="RefSeq" id="WP_113808079.1">
    <property type="nucleotide sequence ID" value="NZ_QOCW01000031.1"/>
</dbReference>
<accession>A0A366XRC5</accession>
<comment type="caution">
    <text evidence="3">The sequence shown here is derived from an EMBL/GenBank/DDBJ whole genome shotgun (WGS) entry which is preliminary data.</text>
</comment>
<keyword evidence="4" id="KW-1185">Reference proteome</keyword>
<dbReference type="Gene3D" id="6.10.140.2180">
    <property type="match status" value="1"/>
</dbReference>
<organism evidence="3 4">
    <name type="scientific">Bacillus taeanensis</name>
    <dbReference type="NCBI Taxonomy" id="273032"/>
    <lineage>
        <taxon>Bacteria</taxon>
        <taxon>Bacillati</taxon>
        <taxon>Bacillota</taxon>
        <taxon>Bacilli</taxon>
        <taxon>Bacillales</taxon>
        <taxon>Bacillaceae</taxon>
        <taxon>Bacillus</taxon>
    </lineage>
</organism>
<dbReference type="Pfam" id="PF12840">
    <property type="entry name" value="HTH_20"/>
    <property type="match status" value="1"/>
</dbReference>
<dbReference type="AlphaFoldDB" id="A0A366XRC5"/>
<dbReference type="InterPro" id="IPR001845">
    <property type="entry name" value="HTH_ArsR_DNA-bd_dom"/>
</dbReference>
<protein>
    <submittedName>
        <fullName evidence="3">Transcriptional regulator</fullName>
    </submittedName>
</protein>
<sequence>MDKLKVMMHPERIKILQELIGGKKLTPLEISKRLKGISQATLYRHIKKLEENSIITVAEEKQVRGTVEKYYVVNEKNANLTEAELRVMSKEDHMQVFMMFLISHMKDYEQYIQDDDADLLKDGVSFRQAVMYMTGEEFIEFAHDLKEVFMKHLFNEPSKNRKKRTFTTITFPLDQGDEREE</sequence>
<dbReference type="InterPro" id="IPR036390">
    <property type="entry name" value="WH_DNA-bd_sf"/>
</dbReference>
<evidence type="ECO:0000313" key="3">
    <source>
        <dbReference type="EMBL" id="RBW67675.1"/>
    </source>
</evidence>
<gene>
    <name evidence="3" type="ORF">DS031_20600</name>
</gene>
<dbReference type="SUPFAM" id="SSF46785">
    <property type="entry name" value="Winged helix' DNA-binding domain"/>
    <property type="match status" value="1"/>
</dbReference>
<evidence type="ECO:0000313" key="4">
    <source>
        <dbReference type="Proteomes" id="UP000253314"/>
    </source>
</evidence>